<dbReference type="GO" id="GO:0015986">
    <property type="term" value="P:proton motive force-driven ATP synthesis"/>
    <property type="evidence" value="ECO:0007669"/>
    <property type="project" value="InterPro"/>
</dbReference>
<dbReference type="PANTHER" id="PTHR34264:SF3">
    <property type="entry name" value="ATP SYNTHASE SUBUNIT B, CHLOROPLASTIC"/>
    <property type="match status" value="1"/>
</dbReference>
<geneLocation type="plastid" evidence="14"/>
<keyword evidence="4 11" id="KW-0812">Transmembrane</keyword>
<keyword evidence="2 11" id="KW-0813">Transport</keyword>
<keyword evidence="6" id="KW-1133">Transmembrane helix</keyword>
<evidence type="ECO:0000256" key="2">
    <source>
        <dbReference type="ARBA" id="ARBA00022448"/>
    </source>
</evidence>
<dbReference type="InterPro" id="IPR002146">
    <property type="entry name" value="ATP_synth_b/b'su_bac/chlpt"/>
</dbReference>
<evidence type="ECO:0000256" key="8">
    <source>
        <dbReference type="ARBA" id="ARBA00023136"/>
    </source>
</evidence>
<evidence type="ECO:0000256" key="9">
    <source>
        <dbReference type="ARBA" id="ARBA00023310"/>
    </source>
</evidence>
<keyword evidence="12" id="KW-0175">Coiled coil</keyword>
<evidence type="ECO:0000256" key="10">
    <source>
        <dbReference type="ARBA" id="ARBA00025198"/>
    </source>
</evidence>
<dbReference type="GeneID" id="17963933"/>
<evidence type="ECO:0000256" key="3">
    <source>
        <dbReference type="ARBA" id="ARBA00022547"/>
    </source>
</evidence>
<proteinExistence type="inferred from homology"/>
<dbReference type="HAMAP" id="MF_01398">
    <property type="entry name" value="ATP_synth_b_bprime"/>
    <property type="match status" value="1"/>
</dbReference>
<gene>
    <name evidence="14" type="primary">atpF</name>
</gene>
<reference evidence="14" key="1">
    <citation type="journal article" date="2014" name="J. Plant Res.">
        <title>Analysis of the complete plastid genome of the unicellular red alga Porphyridium purpureum.</title>
        <authorList>
            <person name="Tajima N."/>
            <person name="Sato S."/>
            <person name="Maruyama F."/>
            <person name="Kurokawa K."/>
            <person name="Ohta H."/>
            <person name="Tabata S."/>
            <person name="Sekine K."/>
            <person name="Moriyama T."/>
            <person name="Sato N."/>
        </authorList>
    </citation>
    <scope>NUCLEOTIDE SEQUENCE</scope>
</reference>
<keyword evidence="14" id="KW-0150">Chloroplast</keyword>
<keyword evidence="8" id="KW-0472">Membrane</keyword>
<sequence>MDLLNYSIIVTSHASKNWGINTDILDTNVINLAILISALVYLGKDALGNILGNRQQKVFSAIQEAETKLEKANQRLAEATKQLEQTQSVIAKIQKDAEITAKKIRESLLAQGKTDTQRLLASSQSSIKSTENEIRKQIQQQIVTLALKRVTIQLKNQIDDNIKINIIDNNLAMLGVS</sequence>
<dbReference type="AlphaFoldDB" id="W0RYZ9"/>
<evidence type="ECO:0000256" key="1">
    <source>
        <dbReference type="ARBA" id="ARBA00004167"/>
    </source>
</evidence>
<comment type="similarity">
    <text evidence="11">Belongs to the ATPase B chain family.</text>
</comment>
<dbReference type="Pfam" id="PF00430">
    <property type="entry name" value="ATP-synt_B"/>
    <property type="match status" value="1"/>
</dbReference>
<dbReference type="CDD" id="cd06503">
    <property type="entry name" value="ATP-synt_Fo_b"/>
    <property type="match status" value="1"/>
</dbReference>
<keyword evidence="9" id="KW-0066">ATP synthesis</keyword>
<keyword evidence="14" id="KW-0934">Plastid</keyword>
<evidence type="ECO:0000313" key="14">
    <source>
        <dbReference type="EMBL" id="BAO23791.1"/>
    </source>
</evidence>
<comment type="subcellular location">
    <subcellularLocation>
        <location evidence="1">Membrane</location>
        <topology evidence="1">Single-pass membrane protein</topology>
    </subcellularLocation>
</comment>
<comment type="function">
    <text evidence="10">F(1)F(0) ATP synthase produces ATP from ADP in the presence of a proton or sodium gradient. F-type ATPases consist of two structural domains, F(1) containing the extramembraneous catalytic core and F(0) containing the membrane proton channel, linked together by a central stalk and a peripheral stalk. During catalysis, ATP synthesis in the catalytic domain of F(1) is coupled via a rotary mechanism of the central stalk subunits to proton translocation.</text>
</comment>
<keyword evidence="7 11" id="KW-0406">Ion transport</keyword>
<evidence type="ECO:0000256" key="4">
    <source>
        <dbReference type="ARBA" id="ARBA00022692"/>
    </source>
</evidence>
<dbReference type="EMBL" id="MF401423">
    <property type="protein sequence ID" value="ATJ03003.1"/>
    <property type="molecule type" value="Genomic_DNA"/>
</dbReference>
<protein>
    <submittedName>
        <fullName evidence="13">ATP synthase CF0 subunit B</fullName>
    </submittedName>
    <submittedName>
        <fullName evidence="14">ATP synthase CF0, subunit B</fullName>
    </submittedName>
</protein>
<name>W0RYZ9_PORPP</name>
<evidence type="ECO:0000256" key="6">
    <source>
        <dbReference type="ARBA" id="ARBA00022989"/>
    </source>
</evidence>
<dbReference type="PANTHER" id="PTHR34264">
    <property type="entry name" value="ATP SYNTHASE SUBUNIT B, CHLOROPLASTIC"/>
    <property type="match status" value="1"/>
</dbReference>
<keyword evidence="3 11" id="KW-0138">CF(0)</keyword>
<dbReference type="NCBIfam" id="NF005606">
    <property type="entry name" value="PRK07352.1"/>
    <property type="match status" value="1"/>
</dbReference>
<keyword evidence="5 11" id="KW-0375">Hydrogen ion transport</keyword>
<reference evidence="13" key="2">
    <citation type="journal article" date="2017" name="Mitochondrial DNA Part B Resour">
        <title>Characterization of the complete plastid genome of Porphyridium purpureum strain CCMP1328.</title>
        <authorList>
            <person name="Bi G."/>
        </authorList>
    </citation>
    <scope>NUCLEOTIDE SEQUENCE</scope>
</reference>
<accession>W0RYZ9</accession>
<feature type="coiled-coil region" evidence="12">
    <location>
        <begin position="55"/>
        <end position="96"/>
    </location>
</feature>
<organism evidence="14">
    <name type="scientific">Porphyridium purpureum</name>
    <name type="common">Red alga</name>
    <name type="synonym">Porphyridium cruentum</name>
    <dbReference type="NCBI Taxonomy" id="35688"/>
    <lineage>
        <taxon>Eukaryota</taxon>
        <taxon>Rhodophyta</taxon>
        <taxon>Bangiophyceae</taxon>
        <taxon>Porphyridiales</taxon>
        <taxon>Porphyridiaceae</taxon>
        <taxon>Porphyridium</taxon>
    </lineage>
</organism>
<dbReference type="GO" id="GO:0015078">
    <property type="term" value="F:proton transmembrane transporter activity"/>
    <property type="evidence" value="ECO:0007669"/>
    <property type="project" value="InterPro"/>
</dbReference>
<dbReference type="RefSeq" id="YP_008965815.1">
    <property type="nucleotide sequence ID" value="NC_023133.1"/>
</dbReference>
<evidence type="ECO:0000256" key="5">
    <source>
        <dbReference type="ARBA" id="ARBA00022781"/>
    </source>
</evidence>
<dbReference type="GO" id="GO:0045259">
    <property type="term" value="C:proton-transporting ATP synthase complex"/>
    <property type="evidence" value="ECO:0007669"/>
    <property type="project" value="UniProtKB-KW"/>
</dbReference>
<evidence type="ECO:0000256" key="7">
    <source>
        <dbReference type="ARBA" id="ARBA00023065"/>
    </source>
</evidence>
<evidence type="ECO:0000313" key="13">
    <source>
        <dbReference type="EMBL" id="ATJ03003.1"/>
    </source>
</evidence>
<dbReference type="EMBL" id="AP012987">
    <property type="protein sequence ID" value="BAO23791.1"/>
    <property type="molecule type" value="Genomic_DNA"/>
</dbReference>
<evidence type="ECO:0000256" key="11">
    <source>
        <dbReference type="RuleBase" id="RU003848"/>
    </source>
</evidence>
<evidence type="ECO:0000256" key="12">
    <source>
        <dbReference type="SAM" id="Coils"/>
    </source>
</evidence>